<dbReference type="GO" id="GO:0016747">
    <property type="term" value="F:acyltransferase activity, transferring groups other than amino-acyl groups"/>
    <property type="evidence" value="ECO:0007669"/>
    <property type="project" value="InterPro"/>
</dbReference>
<organism evidence="2 3">
    <name type="scientific">Wenxinia saemankumensis</name>
    <dbReference type="NCBI Taxonomy" id="1447782"/>
    <lineage>
        <taxon>Bacteria</taxon>
        <taxon>Pseudomonadati</taxon>
        <taxon>Pseudomonadota</taxon>
        <taxon>Alphaproteobacteria</taxon>
        <taxon>Rhodobacterales</taxon>
        <taxon>Roseobacteraceae</taxon>
        <taxon>Wenxinia</taxon>
    </lineage>
</organism>
<name>A0A1M6EUU4_9RHOB</name>
<dbReference type="CDD" id="cd04301">
    <property type="entry name" value="NAT_SF"/>
    <property type="match status" value="1"/>
</dbReference>
<evidence type="ECO:0000259" key="1">
    <source>
        <dbReference type="PROSITE" id="PS51186"/>
    </source>
</evidence>
<dbReference type="Pfam" id="PF00583">
    <property type="entry name" value="Acetyltransf_1"/>
    <property type="match status" value="1"/>
</dbReference>
<evidence type="ECO:0000313" key="2">
    <source>
        <dbReference type="EMBL" id="SHI89120.1"/>
    </source>
</evidence>
<dbReference type="Gene3D" id="3.40.630.30">
    <property type="match status" value="1"/>
</dbReference>
<dbReference type="STRING" id="1447782.SAMN05444417_2183"/>
<dbReference type="PROSITE" id="PS51186">
    <property type="entry name" value="GNAT"/>
    <property type="match status" value="1"/>
</dbReference>
<dbReference type="AlphaFoldDB" id="A0A1M6EUU4"/>
<feature type="domain" description="N-acetyltransferase" evidence="1">
    <location>
        <begin position="102"/>
        <end position="241"/>
    </location>
</feature>
<dbReference type="RefSeq" id="WP_073329833.1">
    <property type="nucleotide sequence ID" value="NZ_FQYO01000003.1"/>
</dbReference>
<proteinExistence type="predicted"/>
<sequence>MIPPARLRAAAASTWPPRRILPLGPVTLRDGGGGGSRVGAATVDGTWTGADLDAAAAAMRDLGQPPLFMVRAGEGALDCALAARGYAVRDPVVVRAAPPGPVAARDLPPGSVIECDRPVAAQVEIWAAGGIGAARRAVMDRAPAPKTALLGRVGDLPAGAAHLALSDGIAVLHALEVAGGARRRGLARAMMTGAARWAQRHGAEALAILVTRANDPANALYDGLGMGIVDAYHYRVAGPAA</sequence>
<evidence type="ECO:0000313" key="3">
    <source>
        <dbReference type="Proteomes" id="UP000184292"/>
    </source>
</evidence>
<dbReference type="OrthoDB" id="7301318at2"/>
<keyword evidence="3" id="KW-1185">Reference proteome</keyword>
<protein>
    <submittedName>
        <fullName evidence="2">Acetyltransferase (GNAT) family protein</fullName>
    </submittedName>
</protein>
<dbReference type="InterPro" id="IPR016181">
    <property type="entry name" value="Acyl_CoA_acyltransferase"/>
</dbReference>
<dbReference type="Proteomes" id="UP000184292">
    <property type="component" value="Unassembled WGS sequence"/>
</dbReference>
<gene>
    <name evidence="2" type="ORF">SAMN05444417_2183</name>
</gene>
<dbReference type="EMBL" id="FQYO01000003">
    <property type="protein sequence ID" value="SHI89120.1"/>
    <property type="molecule type" value="Genomic_DNA"/>
</dbReference>
<dbReference type="InterPro" id="IPR000182">
    <property type="entry name" value="GNAT_dom"/>
</dbReference>
<dbReference type="SUPFAM" id="SSF55729">
    <property type="entry name" value="Acyl-CoA N-acyltransferases (Nat)"/>
    <property type="match status" value="1"/>
</dbReference>
<reference evidence="2 3" key="1">
    <citation type="submission" date="2016-11" db="EMBL/GenBank/DDBJ databases">
        <authorList>
            <person name="Jaros S."/>
            <person name="Januszkiewicz K."/>
            <person name="Wedrychowicz H."/>
        </authorList>
    </citation>
    <scope>NUCLEOTIDE SEQUENCE [LARGE SCALE GENOMIC DNA]</scope>
    <source>
        <strain evidence="2 3">DSM 100565</strain>
    </source>
</reference>
<keyword evidence="2" id="KW-0808">Transferase</keyword>
<accession>A0A1M6EUU4</accession>